<reference evidence="1 2" key="1">
    <citation type="submission" date="2019-02" db="EMBL/GenBank/DDBJ databases">
        <title>Deep-cultivation of Planctomycetes and their phenomic and genomic characterization uncovers novel biology.</title>
        <authorList>
            <person name="Wiegand S."/>
            <person name="Jogler M."/>
            <person name="Boedeker C."/>
            <person name="Pinto D."/>
            <person name="Vollmers J."/>
            <person name="Rivas-Marin E."/>
            <person name="Kohn T."/>
            <person name="Peeters S.H."/>
            <person name="Heuer A."/>
            <person name="Rast P."/>
            <person name="Oberbeckmann S."/>
            <person name="Bunk B."/>
            <person name="Jeske O."/>
            <person name="Meyerdierks A."/>
            <person name="Storesund J.E."/>
            <person name="Kallscheuer N."/>
            <person name="Luecker S."/>
            <person name="Lage O.M."/>
            <person name="Pohl T."/>
            <person name="Merkel B.J."/>
            <person name="Hornburger P."/>
            <person name="Mueller R.-W."/>
            <person name="Bruemmer F."/>
            <person name="Labrenz M."/>
            <person name="Spormann A.M."/>
            <person name="Op den Camp H."/>
            <person name="Overmann J."/>
            <person name="Amann R."/>
            <person name="Jetten M.S.M."/>
            <person name="Mascher T."/>
            <person name="Medema M.H."/>
            <person name="Devos D.P."/>
            <person name="Kaster A.-K."/>
            <person name="Ovreas L."/>
            <person name="Rohde M."/>
            <person name="Galperin M.Y."/>
            <person name="Jogler C."/>
        </authorList>
    </citation>
    <scope>NUCLEOTIDE SEQUENCE [LARGE SCALE GENOMIC DNA]</scope>
    <source>
        <strain evidence="1 2">ETA_A8</strain>
    </source>
</reference>
<sequence length="165" mass="18777">MNTFDSRATRFTLTLLCVAATAISTIAEETEERKLRPVKPRAKESIPDRYAARAEAIWQARSKVNEKGNATEFAGRWRMKLPAGFEYDVLLSMRDDGLLELSSPGHALNSLGDFACIDNQLRLVKPRHDHVADFVWRYRDGLFELIREDHGHGANYRGATMTRLK</sequence>
<protein>
    <submittedName>
        <fullName evidence="1">Uncharacterized protein</fullName>
    </submittedName>
</protein>
<dbReference type="AlphaFoldDB" id="A0A517YJB6"/>
<dbReference type="RefSeq" id="WP_145095539.1">
    <property type="nucleotide sequence ID" value="NZ_CP036274.1"/>
</dbReference>
<evidence type="ECO:0000313" key="2">
    <source>
        <dbReference type="Proteomes" id="UP000315017"/>
    </source>
</evidence>
<dbReference type="Proteomes" id="UP000315017">
    <property type="component" value="Chromosome"/>
</dbReference>
<dbReference type="OrthoDB" id="287195at2"/>
<accession>A0A517YJB6</accession>
<gene>
    <name evidence="1" type="ORF">ETAA8_54240</name>
</gene>
<evidence type="ECO:0000313" key="1">
    <source>
        <dbReference type="EMBL" id="QDU30304.1"/>
    </source>
</evidence>
<dbReference type="KEGG" id="aagg:ETAA8_54240"/>
<proteinExistence type="predicted"/>
<organism evidence="1 2">
    <name type="scientific">Anatilimnocola aggregata</name>
    <dbReference type="NCBI Taxonomy" id="2528021"/>
    <lineage>
        <taxon>Bacteria</taxon>
        <taxon>Pseudomonadati</taxon>
        <taxon>Planctomycetota</taxon>
        <taxon>Planctomycetia</taxon>
        <taxon>Pirellulales</taxon>
        <taxon>Pirellulaceae</taxon>
        <taxon>Anatilimnocola</taxon>
    </lineage>
</organism>
<name>A0A517YJB6_9BACT</name>
<keyword evidence="2" id="KW-1185">Reference proteome</keyword>
<dbReference type="EMBL" id="CP036274">
    <property type="protein sequence ID" value="QDU30304.1"/>
    <property type="molecule type" value="Genomic_DNA"/>
</dbReference>